<feature type="region of interest" description="Disordered" evidence="1">
    <location>
        <begin position="32"/>
        <end position="61"/>
    </location>
</feature>
<comment type="caution">
    <text evidence="2">The sequence shown here is derived from an EMBL/GenBank/DDBJ whole genome shotgun (WGS) entry which is preliminary data.</text>
</comment>
<sequence>MALGRHGISEAQIGEMSRAELDGYADALARLNGHKTGKAAPRDTRVVKSLRQKKTANRNKA</sequence>
<protein>
    <submittedName>
        <fullName evidence="2">Uncharacterized protein</fullName>
    </submittedName>
</protein>
<name>A0ABD6VKV5_9GAMM</name>
<reference evidence="2 3" key="1">
    <citation type="submission" date="2017-01" db="EMBL/GenBank/DDBJ databases">
        <title>Comparative Genomics of 38 Pectobacterium strains comprising three species revealed the characteristics of Pectobacterium carotovorum.</title>
        <authorList>
            <person name="Xie H."/>
            <person name="Ma Y."/>
            <person name="Li X."/>
        </authorList>
    </citation>
    <scope>NUCLEOTIDE SEQUENCE [LARGE SCALE GENOMIC DNA]</scope>
    <source>
        <strain evidence="2 3">Q142</strain>
    </source>
</reference>
<gene>
    <name evidence="2" type="ORF">BV926_17335</name>
</gene>
<feature type="compositionally biased region" description="Basic residues" evidence="1">
    <location>
        <begin position="48"/>
        <end position="61"/>
    </location>
</feature>
<dbReference type="AlphaFoldDB" id="A0ABD6VKV5"/>
<proteinExistence type="predicted"/>
<dbReference type="EMBL" id="MTAO01000014">
    <property type="protein sequence ID" value="POE24743.1"/>
    <property type="molecule type" value="Genomic_DNA"/>
</dbReference>
<evidence type="ECO:0000256" key="1">
    <source>
        <dbReference type="SAM" id="MobiDB-lite"/>
    </source>
</evidence>
<evidence type="ECO:0000313" key="3">
    <source>
        <dbReference type="Proteomes" id="UP000237274"/>
    </source>
</evidence>
<organism evidence="2 3">
    <name type="scientific">Pectobacterium odoriferum</name>
    <dbReference type="NCBI Taxonomy" id="78398"/>
    <lineage>
        <taxon>Bacteria</taxon>
        <taxon>Pseudomonadati</taxon>
        <taxon>Pseudomonadota</taxon>
        <taxon>Gammaproteobacteria</taxon>
        <taxon>Enterobacterales</taxon>
        <taxon>Pectobacteriaceae</taxon>
        <taxon>Pectobacterium</taxon>
    </lineage>
</organism>
<evidence type="ECO:0000313" key="2">
    <source>
        <dbReference type="EMBL" id="POE24743.1"/>
    </source>
</evidence>
<accession>A0ABD6VKV5</accession>
<dbReference type="Proteomes" id="UP000237274">
    <property type="component" value="Unassembled WGS sequence"/>
</dbReference>